<dbReference type="EMBL" id="FONZ01000001">
    <property type="protein sequence ID" value="SFE72648.1"/>
    <property type="molecule type" value="Genomic_DNA"/>
</dbReference>
<dbReference type="PANTHER" id="PTHR46957:SF3">
    <property type="entry name" value="CYTOKINE RECEPTOR"/>
    <property type="match status" value="1"/>
</dbReference>
<gene>
    <name evidence="5" type="ORF">SAMN04488035_0296</name>
</gene>
<dbReference type="RefSeq" id="WP_143073097.1">
    <property type="nucleotide sequence ID" value="NZ_BNAN01000001.1"/>
</dbReference>
<feature type="region of interest" description="Disordered" evidence="3">
    <location>
        <begin position="1799"/>
        <end position="1825"/>
    </location>
</feature>
<dbReference type="PROSITE" id="PS50853">
    <property type="entry name" value="FN3"/>
    <property type="match status" value="3"/>
</dbReference>
<dbReference type="Pfam" id="PF00041">
    <property type="entry name" value="fn3"/>
    <property type="match status" value="2"/>
</dbReference>
<feature type="compositionally biased region" description="Basic and acidic residues" evidence="3">
    <location>
        <begin position="2142"/>
        <end position="2151"/>
    </location>
</feature>
<dbReference type="GO" id="GO:0016020">
    <property type="term" value="C:membrane"/>
    <property type="evidence" value="ECO:0007669"/>
    <property type="project" value="UniProtKB-SubCell"/>
</dbReference>
<keyword evidence="2" id="KW-0624">Polysaccharide degradation</keyword>
<feature type="domain" description="Fibronectin type-III" evidence="4">
    <location>
        <begin position="1661"/>
        <end position="1758"/>
    </location>
</feature>
<reference evidence="6" key="1">
    <citation type="submission" date="2016-10" db="EMBL/GenBank/DDBJ databases">
        <authorList>
            <person name="Varghese N."/>
            <person name="Submissions S."/>
        </authorList>
    </citation>
    <scope>NUCLEOTIDE SEQUENCE [LARGE SCALE GENOMIC DNA]</scope>
    <source>
        <strain evidence="6">DSM 19083</strain>
    </source>
</reference>
<proteinExistence type="predicted"/>
<feature type="domain" description="Fibronectin type-III" evidence="4">
    <location>
        <begin position="1567"/>
        <end position="1660"/>
    </location>
</feature>
<dbReference type="CDD" id="cd00063">
    <property type="entry name" value="FN3"/>
    <property type="match status" value="3"/>
</dbReference>
<keyword evidence="2" id="KW-0119">Carbohydrate metabolism</keyword>
<keyword evidence="1" id="KW-0378">Hydrolase</keyword>
<feature type="domain" description="Fibronectin type-III" evidence="4">
    <location>
        <begin position="1480"/>
        <end position="1566"/>
    </location>
</feature>
<dbReference type="OrthoDB" id="5241356at2"/>
<dbReference type="GO" id="GO:0000272">
    <property type="term" value="P:polysaccharide catabolic process"/>
    <property type="evidence" value="ECO:0007669"/>
    <property type="project" value="UniProtKB-KW"/>
</dbReference>
<accession>A0A1I2CWI0</accession>
<dbReference type="PANTHER" id="PTHR46957">
    <property type="entry name" value="CYTOKINE RECEPTOR"/>
    <property type="match status" value="1"/>
</dbReference>
<feature type="compositionally biased region" description="Basic and acidic residues" evidence="3">
    <location>
        <begin position="2024"/>
        <end position="2038"/>
    </location>
</feature>
<evidence type="ECO:0000313" key="5">
    <source>
        <dbReference type="EMBL" id="SFE72648.1"/>
    </source>
</evidence>
<dbReference type="Pfam" id="PF17963">
    <property type="entry name" value="Big_9"/>
    <property type="match status" value="6"/>
</dbReference>
<feature type="region of interest" description="Disordered" evidence="3">
    <location>
        <begin position="1642"/>
        <end position="1663"/>
    </location>
</feature>
<feature type="region of interest" description="Disordered" evidence="3">
    <location>
        <begin position="2123"/>
        <end position="2151"/>
    </location>
</feature>
<dbReference type="SMART" id="SM00060">
    <property type="entry name" value="FN3"/>
    <property type="match status" value="5"/>
</dbReference>
<evidence type="ECO:0000256" key="1">
    <source>
        <dbReference type="ARBA" id="ARBA00023295"/>
    </source>
</evidence>
<keyword evidence="6" id="KW-1185">Reference proteome</keyword>
<dbReference type="Proteomes" id="UP000198520">
    <property type="component" value="Unassembled WGS sequence"/>
</dbReference>
<evidence type="ECO:0000259" key="4">
    <source>
        <dbReference type="PROSITE" id="PS50853"/>
    </source>
</evidence>
<dbReference type="InterPro" id="IPR013783">
    <property type="entry name" value="Ig-like_fold"/>
</dbReference>
<keyword evidence="1" id="KW-0326">Glycosidase</keyword>
<dbReference type="SUPFAM" id="SSF49265">
    <property type="entry name" value="Fibronectin type III"/>
    <property type="match status" value="3"/>
</dbReference>
<protein>
    <submittedName>
        <fullName evidence="5">Fibronectin type III domain-containing protein</fullName>
    </submittedName>
</protein>
<dbReference type="Gene3D" id="2.60.40.10">
    <property type="entry name" value="Immunoglobulins"/>
    <property type="match status" value="4"/>
</dbReference>
<feature type="region of interest" description="Disordered" evidence="3">
    <location>
        <begin position="2024"/>
        <end position="2054"/>
    </location>
</feature>
<dbReference type="InterPro" id="IPR003961">
    <property type="entry name" value="FN3_dom"/>
</dbReference>
<evidence type="ECO:0000313" key="6">
    <source>
        <dbReference type="Proteomes" id="UP000198520"/>
    </source>
</evidence>
<name>A0A1I2CWI0_9MICO</name>
<dbReference type="InterPro" id="IPR036116">
    <property type="entry name" value="FN3_sf"/>
</dbReference>
<dbReference type="GO" id="GO:0016798">
    <property type="term" value="F:hydrolase activity, acting on glycosyl bonds"/>
    <property type="evidence" value="ECO:0007669"/>
    <property type="project" value="UniProtKB-KW"/>
</dbReference>
<dbReference type="STRING" id="285351.SAMN04488035_0296"/>
<dbReference type="InterPro" id="IPR050713">
    <property type="entry name" value="RTP_Phos/Ushers"/>
</dbReference>
<organism evidence="5 6">
    <name type="scientific">Flavimobilis marinus</name>
    <dbReference type="NCBI Taxonomy" id="285351"/>
    <lineage>
        <taxon>Bacteria</taxon>
        <taxon>Bacillati</taxon>
        <taxon>Actinomycetota</taxon>
        <taxon>Actinomycetes</taxon>
        <taxon>Micrococcales</taxon>
        <taxon>Jonesiaceae</taxon>
        <taxon>Flavimobilis</taxon>
    </lineage>
</organism>
<sequence length="2151" mass="226414">MTSRRMARDARQIDRAAGANRRRTWTTVGAATLVPVLLAVLAIINPGVKVSQVDLNDGSVWLTNKAQQKLGRFNSQIGELDGGLASEPALDVLQAGSDVLLLENGKVTVVDPASVSATTQLSLPAGAKVAMAAGTVAVTSADGEVWVSAFDQLDSLALEPETATLTVGAGAVSAITTDGAVLTFDPTTGKAHRTEIATGAPVTTVGAQVAPAGTAVTQATAVGDDLVVLGVGMLYGEGWQTRVGNPADVVMLQHSGAANDEVLVSTPAALLGVSLDGGSVETVQDGFSGVPAAPVRVGSCEFGAWATSGQNYVRRCGQEAPQVATDPDISASDELVFRVNRSVVVLNDVTDGRLWLLAEIPQVFEPNWTDIKSQEELDESDEPSDEVETTQNLLEECSEAASAPTAQDDAIGVRPGRTTILSVLNNDNSAECGIIAISQFDAISPDFGRVESVYGGRALQLTTAAGASGEQSFTYTITDGRGLDAPSTATVRLRVRDEALNDPPEQVRTSAVEVEVGASVTYNALADFVDPDGDDLMLVGARTDGAGTVRTRPDGKLTFLADGEQLGRQAVTVQVSDGRETVEGRLNVDVRPAGSLAPVIDPIHQVAYVGQTIDVNVLAGVRSASREPVRLAGVEAVDGTTVEPDLAAGTFKFTGSRVGTYYLPFLVTATPQQATGLARIDVVERPSEALPPVAVRDMALLPPGGEVTIDPLANDTDPNGGVLVLVSAQTEDGSRLQVGVLNHRLLRISSQRALEGPEIVTYVVSNGVAETSGEVVVQPTTVSETQRPPVVQDVEVSVRTGGVVTIPVLETAYDPDGDTITLERELVEPASAGLMFVSGDVLRFQAPAEAGTARATFAVSDEFGNVSSAQVTVSVHESDPTTKEPARPVDLTARVFSGETVRITVPLIGIDDDGDGVSLLGQATAPTKGRIVAVGADYLEYESFPGETGTDEFQYAVEDWVGQRSVANVRVGIAARPTEPQPIIARNDEVTVPPGQRVEVRVLANDIEASGDELSIVEPLQVPPGLQASVEGRRIVVTTPSSEGVLQIPYSAQNARGARASAVLTVNVVSGAVIQPPIARDVVVPPLETLNKTSVDVDVLAVAENPSGPLSDLEVRVPSSHAGVAVVGANRRVTVTLGETARTVPFEIVNTHPDAEGASAFAFITVPALGDFPPVLRPNARELRVASGEELVISLEEFVQVGPGKTARVTDAEYVSATRSDGTELVVDETTLRYASEAQYAGPASITFEVTDGISREDANGRLKTLTLPITVYATEDYPPTFAPTVVEVPQGGSPVVVDLLALTQGPEGAEAGPAQYAYSLTTAVPNGFSVGLEGTLLSISAAATTARGTVGSIGLAIGYGVSGSLPATLDFRATASDRQVAQVRDFTIADGVSGESRPVEVLAGSFNPFPETPLRVLGATVETPNSGTASVEGARVVVRPVENYVGTMVVRYLVVDATGEPGREVEGRITLTVRGLPGTPSTPTERGIRDRTVVLAWDAPAANGEPIDYYEVVRSPGGDVTRCASTTCTIDDLQNDVEYSFTVRAHNAVGFGESSAPSPTYRPDAVPERPSAPTLKFGDREIDATWPVPPSPGSPVSEYTVEISPAPSAGAASVTTSSPRHTFRGLTNGTAYTVRVRAHNRAPDPSEWSPMSVPETPAAVPGAPTVEASRVDTPLGGQIQLTWTAGPDNGAEVKKYWMAVSGGGTSFEREIGGERTSWSFTEAKNGVDYTFSLRAENKAGRSQAGTARSMTWGTPGEIRDASANDAAAPDTAFGKGRVEYTWRAPADMGGFPVDRYEMDGQGSIGTSPSYTQRDLPGGEPAPRPKVRACNEHVCGPWTTLPSATPTTVPQAPAVTGGPLSWREFEFSFSARNTGGSAIKGYRYRVDAEYGGGTDGWVPAKDPKSNEKYELRFGGPTTISVQAENERGWSAVATTSFVVRSPTAPDAPRVVAESPDWNKLRWRWDAVTGEATGGATITKYEYRVQRNRETILDWREGNPDTWYTGADAGVDVQGDAEYRVEVRATNDAPNRDGSRGKTSDAGQATASVFRPPLPGRPTVDIDALAADSVTFTWANGDDHGFETTYEYRINVGRDEGDWTSVTERTVTQRIDAREDDWVVVQVRASNTRRPGEHSETGSAEQRVPRDDSEDP</sequence>
<evidence type="ECO:0000256" key="2">
    <source>
        <dbReference type="ARBA" id="ARBA00023326"/>
    </source>
</evidence>
<evidence type="ECO:0000256" key="3">
    <source>
        <dbReference type="SAM" id="MobiDB-lite"/>
    </source>
</evidence>
<dbReference type="Gene3D" id="2.60.40.3440">
    <property type="match status" value="1"/>
</dbReference>